<proteinExistence type="predicted"/>
<evidence type="ECO:0000259" key="2">
    <source>
        <dbReference type="Pfam" id="PF24238"/>
    </source>
</evidence>
<accession>A0A9X7IPN5</accession>
<comment type="caution">
    <text evidence="3">The sequence shown here is derived from an EMBL/GenBank/DDBJ whole genome shotgun (WGS) entry which is preliminary data.</text>
</comment>
<dbReference type="InterPro" id="IPR056271">
    <property type="entry name" value="CDGP_dom"/>
</dbReference>
<reference evidence="3 4" key="1">
    <citation type="submission" date="2018-02" db="EMBL/GenBank/DDBJ databases">
        <title>Draft genome sequence of Mycobacterium virginiense isolated from mud of a swine farm in Japan.</title>
        <authorList>
            <person name="Ohya K."/>
        </authorList>
    </citation>
    <scope>NUCLEOTIDE SEQUENCE [LARGE SCALE GENOMIC DNA]</scope>
    <source>
        <strain evidence="3 4">GF75</strain>
    </source>
</reference>
<dbReference type="Proteomes" id="UP000237911">
    <property type="component" value="Unassembled WGS sequence"/>
</dbReference>
<dbReference type="EMBL" id="PUEV01000017">
    <property type="protein sequence ID" value="PQM53172.1"/>
    <property type="molecule type" value="Genomic_DNA"/>
</dbReference>
<dbReference type="RefSeq" id="WP_046285176.1">
    <property type="nucleotide sequence ID" value="NZ_PUEV01000017.1"/>
</dbReference>
<name>A0A9X7IPN5_9MYCO</name>
<protein>
    <recommendedName>
        <fullName evidence="2">CDGP domain-containing protein</fullName>
    </recommendedName>
</protein>
<evidence type="ECO:0000313" key="3">
    <source>
        <dbReference type="EMBL" id="PQM53172.1"/>
    </source>
</evidence>
<keyword evidence="4" id="KW-1185">Reference proteome</keyword>
<dbReference type="Pfam" id="PF24238">
    <property type="entry name" value="CDGP"/>
    <property type="match status" value="1"/>
</dbReference>
<feature type="region of interest" description="Disordered" evidence="1">
    <location>
        <begin position="116"/>
        <end position="147"/>
    </location>
</feature>
<organism evidence="3 4">
    <name type="scientific">Mycolicibacter virginiensis</name>
    <dbReference type="NCBI Taxonomy" id="1795032"/>
    <lineage>
        <taxon>Bacteria</taxon>
        <taxon>Bacillati</taxon>
        <taxon>Actinomycetota</taxon>
        <taxon>Actinomycetes</taxon>
        <taxon>Mycobacteriales</taxon>
        <taxon>Mycobacteriaceae</taxon>
        <taxon>Mycolicibacter</taxon>
    </lineage>
</organism>
<feature type="compositionally biased region" description="Pro residues" evidence="1">
    <location>
        <begin position="125"/>
        <end position="147"/>
    </location>
</feature>
<evidence type="ECO:0000313" key="4">
    <source>
        <dbReference type="Proteomes" id="UP000237911"/>
    </source>
</evidence>
<feature type="domain" description="CDGP" evidence="2">
    <location>
        <begin position="37"/>
        <end position="126"/>
    </location>
</feature>
<evidence type="ECO:0000256" key="1">
    <source>
        <dbReference type="SAM" id="MobiDB-lite"/>
    </source>
</evidence>
<sequence length="147" mass="16112">MSTHPIFRAIIGIAAFGAVAFVGTYSPPVARADIPANCDSRPWGFLGRETRVICDSPIRPDGYWTRDRIIGIPAHYENATSRCSNSRYYSNCTYYPGGWVSTHISSQETYQVRADNVLPDEPGHMPDPAPLPPPPENSAPPPTPGRD</sequence>
<dbReference type="AlphaFoldDB" id="A0A9X7IPN5"/>
<gene>
    <name evidence="3" type="ORF">C5U48_05985</name>
</gene>